<accession>A0ABP1REZ1</accession>
<proteinExistence type="predicted"/>
<keyword evidence="4 8" id="KW-1133">Transmembrane helix</keyword>
<name>A0ABP1REZ1_9HEXA</name>
<keyword evidence="3 8" id="KW-0812">Transmembrane</keyword>
<evidence type="ECO:0000256" key="6">
    <source>
        <dbReference type="ARBA" id="ARBA00023170"/>
    </source>
</evidence>
<keyword evidence="7" id="KW-0325">Glycoprotein</keyword>
<keyword evidence="2" id="KW-1003">Cell membrane</keyword>
<evidence type="ECO:0000313" key="10">
    <source>
        <dbReference type="Proteomes" id="UP001642540"/>
    </source>
</evidence>
<dbReference type="PANTHER" id="PTHR42643:SF32">
    <property type="entry name" value="IONOTROPIC RECEPTOR 31A, ISOFORM C-RELATED"/>
    <property type="match status" value="1"/>
</dbReference>
<dbReference type="InterPro" id="IPR052192">
    <property type="entry name" value="Insect_Ionotropic_Sensory_Rcpt"/>
</dbReference>
<evidence type="ECO:0000256" key="3">
    <source>
        <dbReference type="ARBA" id="ARBA00022692"/>
    </source>
</evidence>
<dbReference type="EMBL" id="CAXLJM020000068">
    <property type="protein sequence ID" value="CAL8122836.1"/>
    <property type="molecule type" value="Genomic_DNA"/>
</dbReference>
<dbReference type="Gene3D" id="1.10.287.70">
    <property type="match status" value="1"/>
</dbReference>
<feature type="transmembrane region" description="Helical" evidence="8">
    <location>
        <begin position="333"/>
        <end position="355"/>
    </location>
</feature>
<keyword evidence="5 8" id="KW-0472">Membrane</keyword>
<comment type="subcellular location">
    <subcellularLocation>
        <location evidence="1">Cell membrane</location>
        <topology evidence="1">Multi-pass membrane protein</topology>
    </subcellularLocation>
</comment>
<gene>
    <name evidence="9" type="ORF">ODALV1_LOCUS19975</name>
</gene>
<evidence type="ECO:0000256" key="4">
    <source>
        <dbReference type="ARBA" id="ARBA00022989"/>
    </source>
</evidence>
<evidence type="ECO:0000256" key="1">
    <source>
        <dbReference type="ARBA" id="ARBA00004651"/>
    </source>
</evidence>
<reference evidence="9 10" key="1">
    <citation type="submission" date="2024-08" db="EMBL/GenBank/DDBJ databases">
        <authorList>
            <person name="Cucini C."/>
            <person name="Frati F."/>
        </authorList>
    </citation>
    <scope>NUCLEOTIDE SEQUENCE [LARGE SCALE GENOMIC DNA]</scope>
</reference>
<dbReference type="PANTHER" id="PTHR42643">
    <property type="entry name" value="IONOTROPIC RECEPTOR 20A-RELATED"/>
    <property type="match status" value="1"/>
</dbReference>
<keyword evidence="10" id="KW-1185">Reference proteome</keyword>
<dbReference type="SUPFAM" id="SSF53850">
    <property type="entry name" value="Periplasmic binding protein-like II"/>
    <property type="match status" value="1"/>
</dbReference>
<keyword evidence="6" id="KW-0675">Receptor</keyword>
<evidence type="ECO:0000256" key="5">
    <source>
        <dbReference type="ARBA" id="ARBA00023136"/>
    </source>
</evidence>
<protein>
    <submittedName>
        <fullName evidence="9">Uncharacterized protein</fullName>
    </submittedName>
</protein>
<comment type="caution">
    <text evidence="9">The sequence shown here is derived from an EMBL/GenBank/DDBJ whole genome shotgun (WGS) entry which is preliminary data.</text>
</comment>
<feature type="transmembrane region" description="Helical" evidence="8">
    <location>
        <begin position="78"/>
        <end position="99"/>
    </location>
</feature>
<evidence type="ECO:0000256" key="2">
    <source>
        <dbReference type="ARBA" id="ARBA00022475"/>
    </source>
</evidence>
<evidence type="ECO:0000313" key="9">
    <source>
        <dbReference type="EMBL" id="CAL8122836.1"/>
    </source>
</evidence>
<evidence type="ECO:0000256" key="7">
    <source>
        <dbReference type="ARBA" id="ARBA00023180"/>
    </source>
</evidence>
<evidence type="ECO:0000256" key="8">
    <source>
        <dbReference type="SAM" id="Phobius"/>
    </source>
</evidence>
<dbReference type="Proteomes" id="UP001642540">
    <property type="component" value="Unassembled WGS sequence"/>
</dbReference>
<sequence length="370" mass="42094">MKSNDEGYLINEGIAKALNTGKADIAISLFEMLPYRIAGPYGVRFLHAVYKPSKAIAVFSQPPKHSMRNLYGLPFQNLVWGSLLVLYLFLLMCISLFLAQTPGGLESSKGVLVKATEVFQQAQHWILCIATRQSFSSDSTSPIHLKIVIFTCFISSVTLHSVYSSALTSILAVDYEPISSFLQLVHRRYILYFDKYVPSIESVLKGIHEKDIFIREMGNLTSRIMQKAIPEILQSKSVLLTSLDRYYPFFKDKYHDSYLCSKLSMVPLTSEEIPSANFVKQGSKLRDLFNIKLLLMRQSGLIDRVYSEYNLKRSLTCIKPNDFPSLDVYDTSFPFFILLIMALVALIILPCEVIIRPRKSEIFLAFRFNA</sequence>
<organism evidence="9 10">
    <name type="scientific">Orchesella dallaii</name>
    <dbReference type="NCBI Taxonomy" id="48710"/>
    <lineage>
        <taxon>Eukaryota</taxon>
        <taxon>Metazoa</taxon>
        <taxon>Ecdysozoa</taxon>
        <taxon>Arthropoda</taxon>
        <taxon>Hexapoda</taxon>
        <taxon>Collembola</taxon>
        <taxon>Entomobryomorpha</taxon>
        <taxon>Entomobryoidea</taxon>
        <taxon>Orchesellidae</taxon>
        <taxon>Orchesellinae</taxon>
        <taxon>Orchesella</taxon>
    </lineage>
</organism>